<proteinExistence type="inferred from homology"/>
<dbReference type="HOGENOM" id="CLU_009520_1_1_10"/>
<evidence type="ECO:0000313" key="3">
    <source>
        <dbReference type="EMBL" id="EJZ63757.1"/>
    </source>
</evidence>
<dbReference type="InterPro" id="IPR023346">
    <property type="entry name" value="Lysozyme-like_dom_sf"/>
</dbReference>
<dbReference type="STRING" id="742726.HMPREF9448_01594"/>
<dbReference type="GO" id="GO:0000270">
    <property type="term" value="P:peptidoglycan metabolic process"/>
    <property type="evidence" value="ECO:0007669"/>
    <property type="project" value="InterPro"/>
</dbReference>
<comment type="similarity">
    <text evidence="1">Belongs to the transglycosylase Slt family.</text>
</comment>
<dbReference type="OrthoDB" id="9815002at2"/>
<gene>
    <name evidence="3" type="ORF">HMPREF9448_01594</name>
</gene>
<dbReference type="Proteomes" id="UP000006044">
    <property type="component" value="Unassembled WGS sequence"/>
</dbReference>
<keyword evidence="4" id="KW-1185">Reference proteome</keyword>
<comment type="caution">
    <text evidence="3">The sequence shown here is derived from an EMBL/GenBank/DDBJ whole genome shotgun (WGS) entry which is preliminary data.</text>
</comment>
<dbReference type="PANTHER" id="PTHR37423:SF2">
    <property type="entry name" value="MEMBRANE-BOUND LYTIC MUREIN TRANSGLYCOSYLASE C"/>
    <property type="match status" value="1"/>
</dbReference>
<dbReference type="GO" id="GO:0008933">
    <property type="term" value="F:peptidoglycan lytic transglycosylase activity"/>
    <property type="evidence" value="ECO:0007669"/>
    <property type="project" value="InterPro"/>
</dbReference>
<dbReference type="EMBL" id="ADLE01000011">
    <property type="protein sequence ID" value="EJZ63757.1"/>
    <property type="molecule type" value="Genomic_DNA"/>
</dbReference>
<organism evidence="3 4">
    <name type="scientific">Barnesiella intestinihominis YIT 11860</name>
    <dbReference type="NCBI Taxonomy" id="742726"/>
    <lineage>
        <taxon>Bacteria</taxon>
        <taxon>Pseudomonadati</taxon>
        <taxon>Bacteroidota</taxon>
        <taxon>Bacteroidia</taxon>
        <taxon>Bacteroidales</taxon>
        <taxon>Barnesiellaceae</taxon>
        <taxon>Barnesiella</taxon>
    </lineage>
</organism>
<reference evidence="3 4" key="1">
    <citation type="submission" date="2012-08" db="EMBL/GenBank/DDBJ databases">
        <title>The Genome Sequence of Barnesiella intestinihominis YIT 11860.</title>
        <authorList>
            <consortium name="The Broad Institute Genome Sequencing Platform"/>
            <person name="Earl A."/>
            <person name="Ward D."/>
            <person name="Feldgarden M."/>
            <person name="Gevers D."/>
            <person name="Morotomi M."/>
            <person name="Walker B."/>
            <person name="Young S.K."/>
            <person name="Zeng Q."/>
            <person name="Gargeya S."/>
            <person name="Fitzgerald M."/>
            <person name="Haas B."/>
            <person name="Abouelleil A."/>
            <person name="Alvarado L."/>
            <person name="Arachchi H.M."/>
            <person name="Berlin A.M."/>
            <person name="Chapman S.B."/>
            <person name="Goldberg J."/>
            <person name="Griggs A."/>
            <person name="Gujja S."/>
            <person name="Hansen M."/>
            <person name="Howarth C."/>
            <person name="Imamovic A."/>
            <person name="Larimer J."/>
            <person name="McCowen C."/>
            <person name="Montmayeur A."/>
            <person name="Murphy C."/>
            <person name="Neiman D."/>
            <person name="Pearson M."/>
            <person name="Priest M."/>
            <person name="Roberts A."/>
            <person name="Saif S."/>
            <person name="Shea T."/>
            <person name="Sisk P."/>
            <person name="Sykes S."/>
            <person name="Wortman J."/>
            <person name="Nusbaum C."/>
            <person name="Birren B."/>
        </authorList>
    </citation>
    <scope>NUCLEOTIDE SEQUENCE [LARGE SCALE GENOMIC DNA]</scope>
    <source>
        <strain evidence="3 4">YIT 11860</strain>
    </source>
</reference>
<name>K0WWY7_9BACT</name>
<dbReference type="CDD" id="cd16894">
    <property type="entry name" value="MltD-like"/>
    <property type="match status" value="1"/>
</dbReference>
<evidence type="ECO:0000313" key="4">
    <source>
        <dbReference type="Proteomes" id="UP000006044"/>
    </source>
</evidence>
<dbReference type="PROSITE" id="PS00922">
    <property type="entry name" value="TRANSGLYCOSYLASE"/>
    <property type="match status" value="1"/>
</dbReference>
<dbReference type="AlphaFoldDB" id="K0WWY7"/>
<feature type="domain" description="Transglycosylase SLT" evidence="2">
    <location>
        <begin position="92"/>
        <end position="190"/>
    </location>
</feature>
<dbReference type="SUPFAM" id="SSF53955">
    <property type="entry name" value="Lysozyme-like"/>
    <property type="match status" value="1"/>
</dbReference>
<protein>
    <recommendedName>
        <fullName evidence="2">Transglycosylase SLT domain-containing protein</fullName>
    </recommendedName>
</protein>
<dbReference type="InterPro" id="IPR000189">
    <property type="entry name" value="Transglyc_AS"/>
</dbReference>
<evidence type="ECO:0000256" key="1">
    <source>
        <dbReference type="ARBA" id="ARBA00007734"/>
    </source>
</evidence>
<dbReference type="Pfam" id="PF01464">
    <property type="entry name" value="SLT"/>
    <property type="match status" value="1"/>
</dbReference>
<sequence>MTPKRYFFIVLLFLYTPLFIKGYANTTKEFSDVIVPEFPLQVKFANELVDLDRLDMYERFDRELTTLCYMHSSTSLAIKRANRYFPILEPILKEEKVPTDFLYLAVIESTLNPRAVSPAKAVGIWQIMPRTGREYGLEVNNDIDERYHIEKSTRAACKYLKDAYEKYGSWTTVAASYNAGMGRISTELEKQLADRSFDLWLNEETSRYVFRILAMKEIFSSPAKYGYKLKAKQLYQPIRYSEIKVDTTINDLAVFAQSKGVSYAQLKEANPWLRSRFLPDKSRKVYYIKIPMKDDLYYTKRKFTTYKKEWVIDKK</sequence>
<dbReference type="PANTHER" id="PTHR37423">
    <property type="entry name" value="SOLUBLE LYTIC MUREIN TRANSGLYCOSYLASE-RELATED"/>
    <property type="match status" value="1"/>
</dbReference>
<dbReference type="GO" id="GO:0016020">
    <property type="term" value="C:membrane"/>
    <property type="evidence" value="ECO:0007669"/>
    <property type="project" value="InterPro"/>
</dbReference>
<dbReference type="PATRIC" id="fig|742726.3.peg.1674"/>
<evidence type="ECO:0000259" key="2">
    <source>
        <dbReference type="Pfam" id="PF01464"/>
    </source>
</evidence>
<dbReference type="InterPro" id="IPR008258">
    <property type="entry name" value="Transglycosylase_SLT_dom_1"/>
</dbReference>
<accession>K0WWY7</accession>
<dbReference type="eggNOG" id="COG0741">
    <property type="taxonomic scope" value="Bacteria"/>
</dbReference>
<dbReference type="Gene3D" id="1.10.530.10">
    <property type="match status" value="1"/>
</dbReference>